<dbReference type="InterPro" id="IPR036604">
    <property type="entry name" value="PurS-like_sf"/>
</dbReference>
<keyword evidence="4 6" id="KW-0658">Purine biosynthesis</keyword>
<proteinExistence type="inferred from homology"/>
<evidence type="ECO:0000256" key="4">
    <source>
        <dbReference type="ARBA" id="ARBA00022755"/>
    </source>
</evidence>
<comment type="catalytic activity">
    <reaction evidence="6">
        <text>N(2)-formyl-N(1)-(5-phospho-beta-D-ribosyl)glycinamide + L-glutamine + ATP + H2O = 2-formamido-N(1)-(5-O-phospho-beta-D-ribosyl)acetamidine + L-glutamate + ADP + phosphate + H(+)</text>
        <dbReference type="Rhea" id="RHEA:17129"/>
        <dbReference type="ChEBI" id="CHEBI:15377"/>
        <dbReference type="ChEBI" id="CHEBI:15378"/>
        <dbReference type="ChEBI" id="CHEBI:29985"/>
        <dbReference type="ChEBI" id="CHEBI:30616"/>
        <dbReference type="ChEBI" id="CHEBI:43474"/>
        <dbReference type="ChEBI" id="CHEBI:58359"/>
        <dbReference type="ChEBI" id="CHEBI:147286"/>
        <dbReference type="ChEBI" id="CHEBI:147287"/>
        <dbReference type="ChEBI" id="CHEBI:456216"/>
        <dbReference type="EC" id="6.3.5.3"/>
    </reaction>
</comment>
<dbReference type="GO" id="GO:0005737">
    <property type="term" value="C:cytoplasm"/>
    <property type="evidence" value="ECO:0007669"/>
    <property type="project" value="UniProtKB-SubCell"/>
</dbReference>
<keyword evidence="5 6" id="KW-0067">ATP-binding</keyword>
<evidence type="ECO:0000313" key="7">
    <source>
        <dbReference type="EMBL" id="KAB2331195.1"/>
    </source>
</evidence>
<accession>A0A6L3V0Y1</accession>
<keyword evidence="8" id="KW-1185">Reference proteome</keyword>
<organism evidence="7 8">
    <name type="scientific">Cytobacillus depressus</name>
    <dbReference type="NCBI Taxonomy" id="1602942"/>
    <lineage>
        <taxon>Bacteria</taxon>
        <taxon>Bacillati</taxon>
        <taxon>Bacillota</taxon>
        <taxon>Bacilli</taxon>
        <taxon>Bacillales</taxon>
        <taxon>Bacillaceae</taxon>
        <taxon>Cytobacillus</taxon>
    </lineage>
</organism>
<evidence type="ECO:0000256" key="3">
    <source>
        <dbReference type="ARBA" id="ARBA00022741"/>
    </source>
</evidence>
<dbReference type="SUPFAM" id="SSF82697">
    <property type="entry name" value="PurS-like"/>
    <property type="match status" value="1"/>
</dbReference>
<evidence type="ECO:0000256" key="2">
    <source>
        <dbReference type="ARBA" id="ARBA00022598"/>
    </source>
</evidence>
<dbReference type="RefSeq" id="WP_151536396.1">
    <property type="nucleotide sequence ID" value="NZ_WBOS01000012.1"/>
</dbReference>
<evidence type="ECO:0000313" key="8">
    <source>
        <dbReference type="Proteomes" id="UP000481030"/>
    </source>
</evidence>
<reference evidence="7 8" key="1">
    <citation type="journal article" date="2016" name="Antonie Van Leeuwenhoek">
        <title>Bacillus depressus sp. nov., isolated from soil of a sunflower field.</title>
        <authorList>
            <person name="Wei X."/>
            <person name="Xin D."/>
            <person name="Xin Y."/>
            <person name="Zhang H."/>
            <person name="Wang T."/>
            <person name="Zhang J."/>
        </authorList>
    </citation>
    <scope>NUCLEOTIDE SEQUENCE [LARGE SCALE GENOMIC DNA]</scope>
    <source>
        <strain evidence="7 8">BZ1</strain>
    </source>
</reference>
<dbReference type="Gene3D" id="3.30.1280.10">
    <property type="entry name" value="Phosphoribosylformylglycinamidine synthase subunit PurS"/>
    <property type="match status" value="1"/>
</dbReference>
<evidence type="ECO:0000256" key="1">
    <source>
        <dbReference type="ARBA" id="ARBA00022490"/>
    </source>
</evidence>
<comment type="caution">
    <text evidence="7">The sequence shown here is derived from an EMBL/GenBank/DDBJ whole genome shotgun (WGS) entry which is preliminary data.</text>
</comment>
<dbReference type="NCBIfam" id="NF004630">
    <property type="entry name" value="PRK05974.1"/>
    <property type="match status" value="1"/>
</dbReference>
<comment type="pathway">
    <text evidence="6">Purine metabolism; IMP biosynthesis via de novo pathway; 5-amino-1-(5-phospho-D-ribosyl)imidazole from N(2)-formyl-N(1)-(5-phospho-D-ribosyl)glycinamide: step 1/2.</text>
</comment>
<comment type="subunit">
    <text evidence="6">Part of the FGAM synthase complex composed of 1 PurL, 1 PurQ and 2 PurS subunits.</text>
</comment>
<keyword evidence="2 6" id="KW-0436">Ligase</keyword>
<dbReference type="EMBL" id="WBOS01000012">
    <property type="protein sequence ID" value="KAB2331195.1"/>
    <property type="molecule type" value="Genomic_DNA"/>
</dbReference>
<keyword evidence="3 6" id="KW-0547">Nucleotide-binding</keyword>
<protein>
    <recommendedName>
        <fullName evidence="6">Phosphoribosylformylglycinamidine synthase subunit PurS</fullName>
        <shortName evidence="6">FGAM synthase</shortName>
        <ecNumber evidence="6">6.3.5.3</ecNumber>
    </recommendedName>
    <alternativeName>
        <fullName evidence="6">Formylglycinamide ribonucleotide amidotransferase subunit III</fullName>
        <shortName evidence="6">FGAR amidotransferase III</shortName>
        <shortName evidence="6">FGAR-AT III</shortName>
    </alternativeName>
    <alternativeName>
        <fullName evidence="6">Phosphoribosylformylglycinamidine synthase subunit III</fullName>
    </alternativeName>
</protein>
<dbReference type="NCBIfam" id="TIGR00302">
    <property type="entry name" value="phosphoribosylformylglycinamidine synthase subunit PurS"/>
    <property type="match status" value="1"/>
</dbReference>
<comment type="function">
    <text evidence="6">Part of the phosphoribosylformylglycinamidine synthase complex involved in the purines biosynthetic pathway. Catalyzes the ATP-dependent conversion of formylglycinamide ribonucleotide (FGAR) and glutamine to yield formylglycinamidine ribonucleotide (FGAM) and glutamate. The FGAM synthase complex is composed of three subunits. PurQ produces an ammonia molecule by converting glutamine to glutamate. PurL transfers the ammonia molecule to FGAR to form FGAM in an ATP-dependent manner. PurS interacts with PurQ and PurL and is thought to assist in the transfer of the ammonia molecule from PurQ to PurL.</text>
</comment>
<evidence type="ECO:0000256" key="6">
    <source>
        <dbReference type="HAMAP-Rule" id="MF_01926"/>
    </source>
</evidence>
<dbReference type="GO" id="GO:0005524">
    <property type="term" value="F:ATP binding"/>
    <property type="evidence" value="ECO:0007669"/>
    <property type="project" value="UniProtKB-UniRule"/>
</dbReference>
<comment type="similarity">
    <text evidence="6">Belongs to the PurS family.</text>
</comment>
<dbReference type="PANTHER" id="PTHR34696">
    <property type="entry name" value="PHOSPHORIBOSYLFORMYLGLYCINAMIDINE SYNTHASE SUBUNIT PURS"/>
    <property type="match status" value="1"/>
</dbReference>
<name>A0A6L3V0Y1_9BACI</name>
<dbReference type="AlphaFoldDB" id="A0A6L3V0Y1"/>
<comment type="subcellular location">
    <subcellularLocation>
        <location evidence="6">Cytoplasm</location>
    </subcellularLocation>
</comment>
<dbReference type="HAMAP" id="MF_01926">
    <property type="entry name" value="PurS"/>
    <property type="match status" value="1"/>
</dbReference>
<sequence>MFNVKVFITLRESVIDPQGTVAKDSLHKLNYSEVSNVRIGKYVELTIENTERNIDEIVNEMCEKLLVNLNVEDYRYEIEEVVAQ</sequence>
<dbReference type="GO" id="GO:0004642">
    <property type="term" value="F:phosphoribosylformylglycinamidine synthase activity"/>
    <property type="evidence" value="ECO:0007669"/>
    <property type="project" value="UniProtKB-UniRule"/>
</dbReference>
<dbReference type="PANTHER" id="PTHR34696:SF1">
    <property type="entry name" value="PHOSPHORIBOSYLFORMYLGLYCINAMIDINE SYNTHASE SUBUNIT PURS"/>
    <property type="match status" value="1"/>
</dbReference>
<dbReference type="EC" id="6.3.5.3" evidence="6"/>
<dbReference type="UniPathway" id="UPA00074">
    <property type="reaction ID" value="UER00128"/>
</dbReference>
<dbReference type="OrthoDB" id="9799101at2"/>
<dbReference type="Pfam" id="PF02700">
    <property type="entry name" value="PurS"/>
    <property type="match status" value="1"/>
</dbReference>
<dbReference type="Proteomes" id="UP000481030">
    <property type="component" value="Unassembled WGS sequence"/>
</dbReference>
<keyword evidence="1 6" id="KW-0963">Cytoplasm</keyword>
<dbReference type="InterPro" id="IPR003850">
    <property type="entry name" value="PurS"/>
</dbReference>
<dbReference type="GO" id="GO:0006189">
    <property type="term" value="P:'de novo' IMP biosynthetic process"/>
    <property type="evidence" value="ECO:0007669"/>
    <property type="project" value="UniProtKB-UniRule"/>
</dbReference>
<evidence type="ECO:0000256" key="5">
    <source>
        <dbReference type="ARBA" id="ARBA00022840"/>
    </source>
</evidence>
<gene>
    <name evidence="6 7" type="primary">purS</name>
    <name evidence="7" type="ORF">F7731_19175</name>
</gene>